<feature type="domain" description="Major facilitator superfamily (MFS) profile" evidence="8">
    <location>
        <begin position="60"/>
        <end position="459"/>
    </location>
</feature>
<evidence type="ECO:0000313" key="10">
    <source>
        <dbReference type="Proteomes" id="UP000510647"/>
    </source>
</evidence>
<keyword evidence="10" id="KW-1185">Reference proteome</keyword>
<proteinExistence type="inferred from homology"/>
<keyword evidence="6 7" id="KW-0472">Membrane</keyword>
<feature type="transmembrane region" description="Helical" evidence="7">
    <location>
        <begin position="338"/>
        <end position="359"/>
    </location>
</feature>
<evidence type="ECO:0000256" key="1">
    <source>
        <dbReference type="ARBA" id="ARBA00004127"/>
    </source>
</evidence>
<gene>
    <name evidence="9" type="ORF">HG537_0E02570</name>
</gene>
<name>A0A7H9HWZ9_9SACH</name>
<evidence type="ECO:0000256" key="5">
    <source>
        <dbReference type="ARBA" id="ARBA00022989"/>
    </source>
</evidence>
<dbReference type="GO" id="GO:0016020">
    <property type="term" value="C:membrane"/>
    <property type="evidence" value="ECO:0007669"/>
    <property type="project" value="TreeGrafter"/>
</dbReference>
<protein>
    <recommendedName>
        <fullName evidence="8">Major facilitator superfamily (MFS) profile domain-containing protein</fullName>
    </recommendedName>
</protein>
<feature type="transmembrane region" description="Helical" evidence="7">
    <location>
        <begin position="274"/>
        <end position="294"/>
    </location>
</feature>
<dbReference type="GO" id="GO:0022857">
    <property type="term" value="F:transmembrane transporter activity"/>
    <property type="evidence" value="ECO:0007669"/>
    <property type="project" value="InterPro"/>
</dbReference>
<dbReference type="PANTHER" id="PTHR23514:SF3">
    <property type="entry name" value="BYPASS OF STOP CODON PROTEIN 6"/>
    <property type="match status" value="1"/>
</dbReference>
<feature type="transmembrane region" description="Helical" evidence="7">
    <location>
        <begin position="212"/>
        <end position="233"/>
    </location>
</feature>
<dbReference type="EMBL" id="CP059271">
    <property type="protein sequence ID" value="QLQ80902.1"/>
    <property type="molecule type" value="Genomic_DNA"/>
</dbReference>
<dbReference type="GO" id="GO:0012505">
    <property type="term" value="C:endomembrane system"/>
    <property type="evidence" value="ECO:0007669"/>
    <property type="project" value="UniProtKB-SubCell"/>
</dbReference>
<evidence type="ECO:0000256" key="4">
    <source>
        <dbReference type="ARBA" id="ARBA00022692"/>
    </source>
</evidence>
<feature type="transmembrane region" description="Helical" evidence="7">
    <location>
        <begin position="185"/>
        <end position="206"/>
    </location>
</feature>
<comment type="similarity">
    <text evidence="2">Belongs to the major facilitator superfamily.</text>
</comment>
<sequence length="472" mass="52537">MPDRKDDGKDDTPIEMVSLMNQSMEQEEGLIRDKGWIEWKGEEIKTYPLDYNKVGIVKIQIITNLIVFLVFGLNDQTTGSLIPTLTKSYGISKVVVSNIFLVQVFGYVLACLLNEKLHKKWGMRGAMNISIGLFILFFAVLALQPTSFFVYVACYLPIGFALGILDSTGNVLIGNLEHHKNEWMGAIHGLYGAASMVTPPIVSHFVKYGRWANFFCIPLGLSVLALTIAVPAFRHETAAKYDYICNANNVETGSLDRDDEQTVITLLKNPAVSLYAIYLFVYLGAEVSTGSWLFSYLLSTKSDDRIAMSYVTSSYWTGLTVGRFLLGFITKRVFSSEYVASLAYSLICLFFYSILLAVGTINTDAGWYIVVLFFVLFFCGVFVGPLFPNASIVAMQVLPRHLHVGGVGLAVAIGGSGNALLPYLVGVILHFAGMSWFPLLCWSMVVGFTLIWSIYPKYLPIRIHSYFRQELV</sequence>
<dbReference type="Proteomes" id="UP000510647">
    <property type="component" value="Chromosome 5"/>
</dbReference>
<dbReference type="PROSITE" id="PS50850">
    <property type="entry name" value="MFS"/>
    <property type="match status" value="1"/>
</dbReference>
<evidence type="ECO:0000313" key="9">
    <source>
        <dbReference type="EMBL" id="QLQ80902.1"/>
    </source>
</evidence>
<dbReference type="SUPFAM" id="SSF103473">
    <property type="entry name" value="MFS general substrate transporter"/>
    <property type="match status" value="1"/>
</dbReference>
<dbReference type="InterPro" id="IPR020846">
    <property type="entry name" value="MFS_dom"/>
</dbReference>
<keyword evidence="4 7" id="KW-0812">Transmembrane</keyword>
<evidence type="ECO:0000256" key="2">
    <source>
        <dbReference type="ARBA" id="ARBA00008335"/>
    </source>
</evidence>
<dbReference type="InterPro" id="IPR011701">
    <property type="entry name" value="MFS"/>
</dbReference>
<keyword evidence="3" id="KW-0813">Transport</keyword>
<accession>A0A7H9HWZ9</accession>
<dbReference type="OrthoDB" id="413079at2759"/>
<organism evidence="9 10">
    <name type="scientific">Torulaspora globosa</name>
    <dbReference type="NCBI Taxonomy" id="48254"/>
    <lineage>
        <taxon>Eukaryota</taxon>
        <taxon>Fungi</taxon>
        <taxon>Dikarya</taxon>
        <taxon>Ascomycota</taxon>
        <taxon>Saccharomycotina</taxon>
        <taxon>Saccharomycetes</taxon>
        <taxon>Saccharomycetales</taxon>
        <taxon>Saccharomycetaceae</taxon>
        <taxon>Torulaspora</taxon>
    </lineage>
</organism>
<dbReference type="InterPro" id="IPR051788">
    <property type="entry name" value="MFS_Transporter"/>
</dbReference>
<feature type="transmembrane region" description="Helical" evidence="7">
    <location>
        <begin position="407"/>
        <end position="429"/>
    </location>
</feature>
<feature type="transmembrane region" description="Helical" evidence="7">
    <location>
        <begin position="365"/>
        <end position="387"/>
    </location>
</feature>
<evidence type="ECO:0000256" key="6">
    <source>
        <dbReference type="ARBA" id="ARBA00023136"/>
    </source>
</evidence>
<evidence type="ECO:0000259" key="8">
    <source>
        <dbReference type="PROSITE" id="PS50850"/>
    </source>
</evidence>
<dbReference type="Gene3D" id="1.20.1250.20">
    <property type="entry name" value="MFS general substrate transporter like domains"/>
    <property type="match status" value="2"/>
</dbReference>
<evidence type="ECO:0000256" key="7">
    <source>
        <dbReference type="SAM" id="Phobius"/>
    </source>
</evidence>
<feature type="transmembrane region" description="Helical" evidence="7">
    <location>
        <begin position="55"/>
        <end position="74"/>
    </location>
</feature>
<feature type="transmembrane region" description="Helical" evidence="7">
    <location>
        <begin position="125"/>
        <end position="143"/>
    </location>
</feature>
<dbReference type="Pfam" id="PF07690">
    <property type="entry name" value="MFS_1"/>
    <property type="match status" value="1"/>
</dbReference>
<dbReference type="AlphaFoldDB" id="A0A7H9HWZ9"/>
<evidence type="ECO:0000256" key="3">
    <source>
        <dbReference type="ARBA" id="ARBA00022448"/>
    </source>
</evidence>
<comment type="subcellular location">
    <subcellularLocation>
        <location evidence="1">Endomembrane system</location>
        <topology evidence="1">Multi-pass membrane protein</topology>
    </subcellularLocation>
</comment>
<dbReference type="InterPro" id="IPR036259">
    <property type="entry name" value="MFS_trans_sf"/>
</dbReference>
<feature type="transmembrane region" description="Helical" evidence="7">
    <location>
        <begin position="94"/>
        <end position="113"/>
    </location>
</feature>
<feature type="transmembrane region" description="Helical" evidence="7">
    <location>
        <begin position="435"/>
        <end position="455"/>
    </location>
</feature>
<reference evidence="9 10" key="1">
    <citation type="submission" date="2020-06" db="EMBL/GenBank/DDBJ databases">
        <title>The yeast mating-type switching endonuclease HO is a domesticated member of an unorthodox homing genetic element family.</title>
        <authorList>
            <person name="Coughlan A.Y."/>
            <person name="Lombardi L."/>
            <person name="Braun-Galleani S."/>
            <person name="Martos A.R."/>
            <person name="Galeote V."/>
            <person name="Bigey F."/>
            <person name="Dequin S."/>
            <person name="Byrne K.P."/>
            <person name="Wolfe K.H."/>
        </authorList>
    </citation>
    <scope>NUCLEOTIDE SEQUENCE [LARGE SCALE GENOMIC DNA]</scope>
    <source>
        <strain evidence="9 10">CBS2947</strain>
    </source>
</reference>
<keyword evidence="5 7" id="KW-1133">Transmembrane helix</keyword>
<dbReference type="PANTHER" id="PTHR23514">
    <property type="entry name" value="BYPASS OF STOP CODON PROTEIN 6"/>
    <property type="match status" value="1"/>
</dbReference>